<proteinExistence type="predicted"/>
<evidence type="ECO:0000313" key="2">
    <source>
        <dbReference type="EMBL" id="VEN51668.1"/>
    </source>
</evidence>
<feature type="compositionally biased region" description="Low complexity" evidence="1">
    <location>
        <begin position="34"/>
        <end position="44"/>
    </location>
</feature>
<sequence length="59" mass="6892">MPKRKSNEDRYGEIKKLNKQFRQMQEHLSKLCESSESSESSSEGEMPEGEFTIQKNIEP</sequence>
<evidence type="ECO:0000313" key="3">
    <source>
        <dbReference type="Proteomes" id="UP000410492"/>
    </source>
</evidence>
<feature type="non-terminal residue" evidence="2">
    <location>
        <position position="59"/>
    </location>
</feature>
<reference evidence="2 3" key="1">
    <citation type="submission" date="2019-01" db="EMBL/GenBank/DDBJ databases">
        <authorList>
            <person name="Sayadi A."/>
        </authorList>
    </citation>
    <scope>NUCLEOTIDE SEQUENCE [LARGE SCALE GENOMIC DNA]</scope>
</reference>
<feature type="region of interest" description="Disordered" evidence="1">
    <location>
        <begin position="25"/>
        <end position="59"/>
    </location>
</feature>
<gene>
    <name evidence="2" type="ORF">CALMAC_LOCUS12056</name>
</gene>
<dbReference type="Proteomes" id="UP000410492">
    <property type="component" value="Unassembled WGS sequence"/>
</dbReference>
<dbReference type="AlphaFoldDB" id="A0A653CUW4"/>
<organism evidence="2 3">
    <name type="scientific">Callosobruchus maculatus</name>
    <name type="common">Southern cowpea weevil</name>
    <name type="synonym">Pulse bruchid</name>
    <dbReference type="NCBI Taxonomy" id="64391"/>
    <lineage>
        <taxon>Eukaryota</taxon>
        <taxon>Metazoa</taxon>
        <taxon>Ecdysozoa</taxon>
        <taxon>Arthropoda</taxon>
        <taxon>Hexapoda</taxon>
        <taxon>Insecta</taxon>
        <taxon>Pterygota</taxon>
        <taxon>Neoptera</taxon>
        <taxon>Endopterygota</taxon>
        <taxon>Coleoptera</taxon>
        <taxon>Polyphaga</taxon>
        <taxon>Cucujiformia</taxon>
        <taxon>Chrysomeloidea</taxon>
        <taxon>Chrysomelidae</taxon>
        <taxon>Bruchinae</taxon>
        <taxon>Bruchini</taxon>
        <taxon>Callosobruchus</taxon>
    </lineage>
</organism>
<keyword evidence="3" id="KW-1185">Reference proteome</keyword>
<name>A0A653CUW4_CALMS</name>
<accession>A0A653CUW4</accession>
<dbReference type="EMBL" id="CAACVG010008976">
    <property type="protein sequence ID" value="VEN51668.1"/>
    <property type="molecule type" value="Genomic_DNA"/>
</dbReference>
<protein>
    <submittedName>
        <fullName evidence="2">Uncharacterized protein</fullName>
    </submittedName>
</protein>
<evidence type="ECO:0000256" key="1">
    <source>
        <dbReference type="SAM" id="MobiDB-lite"/>
    </source>
</evidence>